<feature type="region of interest" description="Disordered" evidence="1">
    <location>
        <begin position="276"/>
        <end position="303"/>
    </location>
</feature>
<evidence type="ECO:0000313" key="2">
    <source>
        <dbReference type="EMBL" id="KAH7131174.1"/>
    </source>
</evidence>
<feature type="region of interest" description="Disordered" evidence="1">
    <location>
        <begin position="217"/>
        <end position="238"/>
    </location>
</feature>
<protein>
    <submittedName>
        <fullName evidence="2">Uncharacterized protein</fullName>
    </submittedName>
</protein>
<reference evidence="2" key="1">
    <citation type="journal article" date="2021" name="Nat. Commun.">
        <title>Genetic determinants of endophytism in the Arabidopsis root mycobiome.</title>
        <authorList>
            <person name="Mesny F."/>
            <person name="Miyauchi S."/>
            <person name="Thiergart T."/>
            <person name="Pickel B."/>
            <person name="Atanasova L."/>
            <person name="Karlsson M."/>
            <person name="Huettel B."/>
            <person name="Barry K.W."/>
            <person name="Haridas S."/>
            <person name="Chen C."/>
            <person name="Bauer D."/>
            <person name="Andreopoulos W."/>
            <person name="Pangilinan J."/>
            <person name="LaButti K."/>
            <person name="Riley R."/>
            <person name="Lipzen A."/>
            <person name="Clum A."/>
            <person name="Drula E."/>
            <person name="Henrissat B."/>
            <person name="Kohler A."/>
            <person name="Grigoriev I.V."/>
            <person name="Martin F.M."/>
            <person name="Hacquard S."/>
        </authorList>
    </citation>
    <scope>NUCLEOTIDE SEQUENCE</scope>
    <source>
        <strain evidence="2">MPI-CAGE-AT-0147</strain>
    </source>
</reference>
<dbReference type="EMBL" id="JAGMUV010000017">
    <property type="protein sequence ID" value="KAH7131174.1"/>
    <property type="molecule type" value="Genomic_DNA"/>
</dbReference>
<feature type="compositionally biased region" description="Basic and acidic residues" evidence="1">
    <location>
        <begin position="221"/>
        <end position="238"/>
    </location>
</feature>
<feature type="region of interest" description="Disordered" evidence="1">
    <location>
        <begin position="1"/>
        <end position="40"/>
    </location>
</feature>
<gene>
    <name evidence="2" type="ORF">EDB81DRAFT_888461</name>
</gene>
<dbReference type="Proteomes" id="UP000738349">
    <property type="component" value="Unassembled WGS sequence"/>
</dbReference>
<keyword evidence="3" id="KW-1185">Reference proteome</keyword>
<dbReference type="OrthoDB" id="5084510at2759"/>
<accession>A0A9P9E5T5</accession>
<comment type="caution">
    <text evidence="2">The sequence shown here is derived from an EMBL/GenBank/DDBJ whole genome shotgun (WGS) entry which is preliminary data.</text>
</comment>
<proteinExistence type="predicted"/>
<dbReference type="AlphaFoldDB" id="A0A9P9E5T5"/>
<name>A0A9P9E5T5_9HYPO</name>
<sequence>MSPTSDRSTGDSDPPRRSTRRMGASQPERDHAAPKSPSFEPLTPCIDDCCLPHNTDGSGRTESAVQSLLSLLRIPLILDSILRINNEGEQLSQGLRLALSVRSVPEQHRLRIFARSLSRNCDNLCEAGPSQANQEVDVGCRPNHERLDDGDARFQDDVALGCVIEAGSAAEPPAAPIKPAHIAENEEGDIALKERDEVPGSDPQQFADHDGVKQFTFQSADGRDPQPIHVEDVDERNEPTSDAFCTATFRPKTGIGEGKGASASVAGTTLVASSPNVVPSIEPMTPERTPSPSSLRGATLPRQTDDCEQGRLDLLDQAIDDFINDSHEQIRQFSTRGNSQETYKALFDSLGHGATEAGEDRTRWSDGSEWVSLLEAGHGERHKGTIRYALTAIAFARWHASQVQLVDGPTTAQKATQEVSARILGPKPEDDENKKGWERRRKKLSTHLARGRKWSRLVEELGSGILLKNAWRLAKSPESALNTLVRELPGSPEKMTVLRLLADQMTLLMETGRTNPDKFRYDLESEGLPFLDPGSSTGCVELDGLYEQVRNSITGDMLLVKGTDFKFGVDSLRRLGGTRWLNDEVILACLHLSDKLAFVRVGFSIPIHRQTRSLSTIPRPLERAAKQMAEWHCQAEARAALYASFRSSSTRATSASSRSTRGKGLFSITTRWAKEKTQTSRRRVKKSSLIFGMSKRERCGRMMGTAVVRW</sequence>
<evidence type="ECO:0000256" key="1">
    <source>
        <dbReference type="SAM" id="MobiDB-lite"/>
    </source>
</evidence>
<organism evidence="2 3">
    <name type="scientific">Dactylonectria macrodidyma</name>
    <dbReference type="NCBI Taxonomy" id="307937"/>
    <lineage>
        <taxon>Eukaryota</taxon>
        <taxon>Fungi</taxon>
        <taxon>Dikarya</taxon>
        <taxon>Ascomycota</taxon>
        <taxon>Pezizomycotina</taxon>
        <taxon>Sordariomycetes</taxon>
        <taxon>Hypocreomycetidae</taxon>
        <taxon>Hypocreales</taxon>
        <taxon>Nectriaceae</taxon>
        <taxon>Dactylonectria</taxon>
    </lineage>
</organism>
<evidence type="ECO:0000313" key="3">
    <source>
        <dbReference type="Proteomes" id="UP000738349"/>
    </source>
</evidence>